<name>A0A0B7A5I1_9EUPU</name>
<proteinExistence type="predicted"/>
<dbReference type="AlphaFoldDB" id="A0A0B7A5I1"/>
<dbReference type="EMBL" id="HACG01028376">
    <property type="protein sequence ID" value="CEK75241.1"/>
    <property type="molecule type" value="Transcribed_RNA"/>
</dbReference>
<accession>A0A0B7A5I1</accession>
<feature type="non-terminal residue" evidence="1">
    <location>
        <position position="1"/>
    </location>
</feature>
<reference evidence="1" key="1">
    <citation type="submission" date="2014-12" db="EMBL/GenBank/DDBJ databases">
        <title>Insight into the proteome of Arion vulgaris.</title>
        <authorList>
            <person name="Aradska J."/>
            <person name="Bulat T."/>
            <person name="Smidak R."/>
            <person name="Sarate P."/>
            <person name="Gangsoo J."/>
            <person name="Sialana F."/>
            <person name="Bilban M."/>
            <person name="Lubec G."/>
        </authorList>
    </citation>
    <scope>NUCLEOTIDE SEQUENCE</scope>
    <source>
        <tissue evidence="1">Skin</tissue>
    </source>
</reference>
<dbReference type="EMBL" id="HACG01028375">
    <property type="protein sequence ID" value="CEK75240.1"/>
    <property type="molecule type" value="Transcribed_RNA"/>
</dbReference>
<evidence type="ECO:0000313" key="1">
    <source>
        <dbReference type="EMBL" id="CEK75240.1"/>
    </source>
</evidence>
<evidence type="ECO:0000313" key="2">
    <source>
        <dbReference type="EMBL" id="CEK75241.1"/>
    </source>
</evidence>
<gene>
    <name evidence="1" type="primary">ORF94627</name>
    <name evidence="2" type="synonym">ORF94631</name>
</gene>
<organism evidence="1">
    <name type="scientific">Arion vulgaris</name>
    <dbReference type="NCBI Taxonomy" id="1028688"/>
    <lineage>
        <taxon>Eukaryota</taxon>
        <taxon>Metazoa</taxon>
        <taxon>Spiralia</taxon>
        <taxon>Lophotrochozoa</taxon>
        <taxon>Mollusca</taxon>
        <taxon>Gastropoda</taxon>
        <taxon>Heterobranchia</taxon>
        <taxon>Euthyneura</taxon>
        <taxon>Panpulmonata</taxon>
        <taxon>Eupulmonata</taxon>
        <taxon>Stylommatophora</taxon>
        <taxon>Helicina</taxon>
        <taxon>Arionoidea</taxon>
        <taxon>Arionidae</taxon>
        <taxon>Arion</taxon>
    </lineage>
</organism>
<sequence>ITDFSQEIYHPISILLELSDSVSEQMASLTDLPQEMYHPISILLELSESVSSSSEQMEGVLVVPLEFWSQEPVLGCHENAVITSPSDGPYNDLQAECETNC</sequence>
<protein>
    <submittedName>
        <fullName evidence="1">Uncharacterized protein</fullName>
    </submittedName>
</protein>